<dbReference type="Proteomes" id="UP000007798">
    <property type="component" value="Unassembled WGS sequence"/>
</dbReference>
<keyword evidence="1" id="KW-1133">Transmembrane helix</keyword>
<organism evidence="2 3">
    <name type="scientific">Drosophila willistoni</name>
    <name type="common">Fruit fly</name>
    <dbReference type="NCBI Taxonomy" id="7260"/>
    <lineage>
        <taxon>Eukaryota</taxon>
        <taxon>Metazoa</taxon>
        <taxon>Ecdysozoa</taxon>
        <taxon>Arthropoda</taxon>
        <taxon>Hexapoda</taxon>
        <taxon>Insecta</taxon>
        <taxon>Pterygota</taxon>
        <taxon>Neoptera</taxon>
        <taxon>Endopterygota</taxon>
        <taxon>Diptera</taxon>
        <taxon>Brachycera</taxon>
        <taxon>Muscomorpha</taxon>
        <taxon>Ephydroidea</taxon>
        <taxon>Drosophilidae</taxon>
        <taxon>Drosophila</taxon>
        <taxon>Sophophora</taxon>
    </lineage>
</organism>
<evidence type="ECO:0000313" key="3">
    <source>
        <dbReference type="Proteomes" id="UP000007798"/>
    </source>
</evidence>
<evidence type="ECO:0000313" key="2">
    <source>
        <dbReference type="EMBL" id="KRF97858.1"/>
    </source>
</evidence>
<accession>A0A0Q9X1N4</accession>
<keyword evidence="1" id="KW-0472">Membrane</keyword>
<keyword evidence="3" id="KW-1185">Reference proteome</keyword>
<dbReference type="InParanoid" id="A0A0Q9X1N4"/>
<reference evidence="2 3" key="1">
    <citation type="journal article" date="2007" name="Nature">
        <title>Evolution of genes and genomes on the Drosophila phylogeny.</title>
        <authorList>
            <consortium name="Drosophila 12 Genomes Consortium"/>
            <person name="Clark A.G."/>
            <person name="Eisen M.B."/>
            <person name="Smith D.R."/>
            <person name="Bergman C.M."/>
            <person name="Oliver B."/>
            <person name="Markow T.A."/>
            <person name="Kaufman T.C."/>
            <person name="Kellis M."/>
            <person name="Gelbart W."/>
            <person name="Iyer V.N."/>
            <person name="Pollard D.A."/>
            <person name="Sackton T.B."/>
            <person name="Larracuente A.M."/>
            <person name="Singh N.D."/>
            <person name="Abad J.P."/>
            <person name="Abt D.N."/>
            <person name="Adryan B."/>
            <person name="Aguade M."/>
            <person name="Akashi H."/>
            <person name="Anderson W.W."/>
            <person name="Aquadro C.F."/>
            <person name="Ardell D.H."/>
            <person name="Arguello R."/>
            <person name="Artieri C.G."/>
            <person name="Barbash D.A."/>
            <person name="Barker D."/>
            <person name="Barsanti P."/>
            <person name="Batterham P."/>
            <person name="Batzoglou S."/>
            <person name="Begun D."/>
            <person name="Bhutkar A."/>
            <person name="Blanco E."/>
            <person name="Bosak S.A."/>
            <person name="Bradley R.K."/>
            <person name="Brand A.D."/>
            <person name="Brent M.R."/>
            <person name="Brooks A.N."/>
            <person name="Brown R.H."/>
            <person name="Butlin R.K."/>
            <person name="Caggese C."/>
            <person name="Calvi B.R."/>
            <person name="Bernardo de Carvalho A."/>
            <person name="Caspi A."/>
            <person name="Castrezana S."/>
            <person name="Celniker S.E."/>
            <person name="Chang J.L."/>
            <person name="Chapple C."/>
            <person name="Chatterji S."/>
            <person name="Chinwalla A."/>
            <person name="Civetta A."/>
            <person name="Clifton S.W."/>
            <person name="Comeron J.M."/>
            <person name="Costello J.C."/>
            <person name="Coyne J.A."/>
            <person name="Daub J."/>
            <person name="David R.G."/>
            <person name="Delcher A.L."/>
            <person name="Delehaunty K."/>
            <person name="Do C.B."/>
            <person name="Ebling H."/>
            <person name="Edwards K."/>
            <person name="Eickbush T."/>
            <person name="Evans J.D."/>
            <person name="Filipski A."/>
            <person name="Findeiss S."/>
            <person name="Freyhult E."/>
            <person name="Fulton L."/>
            <person name="Fulton R."/>
            <person name="Garcia A.C."/>
            <person name="Gardiner A."/>
            <person name="Garfield D.A."/>
            <person name="Garvin B.E."/>
            <person name="Gibson G."/>
            <person name="Gilbert D."/>
            <person name="Gnerre S."/>
            <person name="Godfrey J."/>
            <person name="Good R."/>
            <person name="Gotea V."/>
            <person name="Gravely B."/>
            <person name="Greenberg A.J."/>
            <person name="Griffiths-Jones S."/>
            <person name="Gross S."/>
            <person name="Guigo R."/>
            <person name="Gustafson E.A."/>
            <person name="Haerty W."/>
            <person name="Hahn M.W."/>
            <person name="Halligan D.L."/>
            <person name="Halpern A.L."/>
            <person name="Halter G.M."/>
            <person name="Han M.V."/>
            <person name="Heger A."/>
            <person name="Hillier L."/>
            <person name="Hinrichs A.S."/>
            <person name="Holmes I."/>
            <person name="Hoskins R.A."/>
            <person name="Hubisz M.J."/>
            <person name="Hultmark D."/>
            <person name="Huntley M.A."/>
            <person name="Jaffe D.B."/>
            <person name="Jagadeeshan S."/>
            <person name="Jeck W.R."/>
            <person name="Johnson J."/>
            <person name="Jones C.D."/>
            <person name="Jordan W.C."/>
            <person name="Karpen G.H."/>
            <person name="Kataoka E."/>
            <person name="Keightley P.D."/>
            <person name="Kheradpour P."/>
            <person name="Kirkness E.F."/>
            <person name="Koerich L.B."/>
            <person name="Kristiansen K."/>
            <person name="Kudrna D."/>
            <person name="Kulathinal R.J."/>
            <person name="Kumar S."/>
            <person name="Kwok R."/>
            <person name="Lander E."/>
            <person name="Langley C.H."/>
            <person name="Lapoint R."/>
            <person name="Lazzaro B.P."/>
            <person name="Lee S.J."/>
            <person name="Levesque L."/>
            <person name="Li R."/>
            <person name="Lin C.F."/>
            <person name="Lin M.F."/>
            <person name="Lindblad-Toh K."/>
            <person name="Llopart A."/>
            <person name="Long M."/>
            <person name="Low L."/>
            <person name="Lozovsky E."/>
            <person name="Lu J."/>
            <person name="Luo M."/>
            <person name="Machado C.A."/>
            <person name="Makalowski W."/>
            <person name="Marzo M."/>
            <person name="Matsuda M."/>
            <person name="Matzkin L."/>
            <person name="McAllister B."/>
            <person name="McBride C.S."/>
            <person name="McKernan B."/>
            <person name="McKernan K."/>
            <person name="Mendez-Lago M."/>
            <person name="Minx P."/>
            <person name="Mollenhauer M.U."/>
            <person name="Montooth K."/>
            <person name="Mount S.M."/>
            <person name="Mu X."/>
            <person name="Myers E."/>
            <person name="Negre B."/>
            <person name="Newfeld S."/>
            <person name="Nielsen R."/>
            <person name="Noor M.A."/>
            <person name="O'Grady P."/>
            <person name="Pachter L."/>
            <person name="Papaceit M."/>
            <person name="Parisi M.J."/>
            <person name="Parisi M."/>
            <person name="Parts L."/>
            <person name="Pedersen J.S."/>
            <person name="Pesole G."/>
            <person name="Phillippy A.M."/>
            <person name="Ponting C.P."/>
            <person name="Pop M."/>
            <person name="Porcelli D."/>
            <person name="Powell J.R."/>
            <person name="Prohaska S."/>
            <person name="Pruitt K."/>
            <person name="Puig M."/>
            <person name="Quesneville H."/>
            <person name="Ram K.R."/>
            <person name="Rand D."/>
            <person name="Rasmussen M.D."/>
            <person name="Reed L.K."/>
            <person name="Reenan R."/>
            <person name="Reily A."/>
            <person name="Remington K.A."/>
            <person name="Rieger T.T."/>
            <person name="Ritchie M.G."/>
            <person name="Robin C."/>
            <person name="Rogers Y.H."/>
            <person name="Rohde C."/>
            <person name="Rozas J."/>
            <person name="Rubenfield M.J."/>
            <person name="Ruiz A."/>
            <person name="Russo S."/>
            <person name="Salzberg S.L."/>
            <person name="Sanchez-Gracia A."/>
            <person name="Saranga D.J."/>
            <person name="Sato H."/>
            <person name="Schaeffer S.W."/>
            <person name="Schatz M.C."/>
            <person name="Schlenke T."/>
            <person name="Schwartz R."/>
            <person name="Segarra C."/>
            <person name="Singh R.S."/>
            <person name="Sirot L."/>
            <person name="Sirota M."/>
            <person name="Sisneros N.B."/>
            <person name="Smith C.D."/>
            <person name="Smith T.F."/>
            <person name="Spieth J."/>
            <person name="Stage D.E."/>
            <person name="Stark A."/>
            <person name="Stephan W."/>
            <person name="Strausberg R.L."/>
            <person name="Strempel S."/>
            <person name="Sturgill D."/>
            <person name="Sutton G."/>
            <person name="Sutton G.G."/>
            <person name="Tao W."/>
            <person name="Teichmann S."/>
            <person name="Tobari Y.N."/>
            <person name="Tomimura Y."/>
            <person name="Tsolas J.M."/>
            <person name="Valente V.L."/>
            <person name="Venter E."/>
            <person name="Venter J.C."/>
            <person name="Vicario S."/>
            <person name="Vieira F.G."/>
            <person name="Vilella A.J."/>
            <person name="Villasante A."/>
            <person name="Walenz B."/>
            <person name="Wang J."/>
            <person name="Wasserman M."/>
            <person name="Watts T."/>
            <person name="Wilson D."/>
            <person name="Wilson R.K."/>
            <person name="Wing R.A."/>
            <person name="Wolfner M.F."/>
            <person name="Wong A."/>
            <person name="Wong G.K."/>
            <person name="Wu C.I."/>
            <person name="Wu G."/>
            <person name="Yamamoto D."/>
            <person name="Yang H.P."/>
            <person name="Yang S.P."/>
            <person name="Yorke J.A."/>
            <person name="Yoshida K."/>
            <person name="Zdobnov E."/>
            <person name="Zhang P."/>
            <person name="Zhang Y."/>
            <person name="Zimin A.V."/>
            <person name="Baldwin J."/>
            <person name="Abdouelleil A."/>
            <person name="Abdulkadir J."/>
            <person name="Abebe A."/>
            <person name="Abera B."/>
            <person name="Abreu J."/>
            <person name="Acer S.C."/>
            <person name="Aftuck L."/>
            <person name="Alexander A."/>
            <person name="An P."/>
            <person name="Anderson E."/>
            <person name="Anderson S."/>
            <person name="Arachi H."/>
            <person name="Azer M."/>
            <person name="Bachantsang P."/>
            <person name="Barry A."/>
            <person name="Bayul T."/>
            <person name="Berlin A."/>
            <person name="Bessette D."/>
            <person name="Bloom T."/>
            <person name="Blye J."/>
            <person name="Boguslavskiy L."/>
            <person name="Bonnet C."/>
            <person name="Boukhgalter B."/>
            <person name="Bourzgui I."/>
            <person name="Brown A."/>
            <person name="Cahill P."/>
            <person name="Channer S."/>
            <person name="Cheshatsang Y."/>
            <person name="Chuda L."/>
            <person name="Citroen M."/>
            <person name="Collymore A."/>
            <person name="Cooke P."/>
            <person name="Costello M."/>
            <person name="D'Aco K."/>
            <person name="Daza R."/>
            <person name="De Haan G."/>
            <person name="DeGray S."/>
            <person name="DeMaso C."/>
            <person name="Dhargay N."/>
            <person name="Dooley K."/>
            <person name="Dooley E."/>
            <person name="Doricent M."/>
            <person name="Dorje P."/>
            <person name="Dorjee K."/>
            <person name="Dupes A."/>
            <person name="Elong R."/>
            <person name="Falk J."/>
            <person name="Farina A."/>
            <person name="Faro S."/>
            <person name="Ferguson D."/>
            <person name="Fisher S."/>
            <person name="Foley C.D."/>
            <person name="Franke A."/>
            <person name="Friedrich D."/>
            <person name="Gadbois L."/>
            <person name="Gearin G."/>
            <person name="Gearin C.R."/>
            <person name="Giannoukos G."/>
            <person name="Goode T."/>
            <person name="Graham J."/>
            <person name="Grandbois E."/>
            <person name="Grewal S."/>
            <person name="Gyaltsen K."/>
            <person name="Hafez N."/>
            <person name="Hagos B."/>
            <person name="Hall J."/>
            <person name="Henson C."/>
            <person name="Hollinger A."/>
            <person name="Honan T."/>
            <person name="Huard M.D."/>
            <person name="Hughes L."/>
            <person name="Hurhula B."/>
            <person name="Husby M.E."/>
            <person name="Kamat A."/>
            <person name="Kanga B."/>
            <person name="Kashin S."/>
            <person name="Khazanovich D."/>
            <person name="Kisner P."/>
            <person name="Lance K."/>
            <person name="Lara M."/>
            <person name="Lee W."/>
            <person name="Lennon N."/>
            <person name="Letendre F."/>
            <person name="LeVine R."/>
            <person name="Lipovsky A."/>
            <person name="Liu X."/>
            <person name="Liu J."/>
            <person name="Liu S."/>
            <person name="Lokyitsang T."/>
            <person name="Lokyitsang Y."/>
            <person name="Lubonja R."/>
            <person name="Lui A."/>
            <person name="MacDonald P."/>
            <person name="Magnisalis V."/>
            <person name="Maru K."/>
            <person name="Matthews C."/>
            <person name="McCusker W."/>
            <person name="McDonough S."/>
            <person name="Mehta T."/>
            <person name="Meldrim J."/>
            <person name="Meneus L."/>
            <person name="Mihai O."/>
            <person name="Mihalev A."/>
            <person name="Mihova T."/>
            <person name="Mittelman R."/>
            <person name="Mlenga V."/>
            <person name="Montmayeur A."/>
            <person name="Mulrain L."/>
            <person name="Navidi A."/>
            <person name="Naylor J."/>
            <person name="Negash T."/>
            <person name="Nguyen T."/>
            <person name="Nguyen N."/>
            <person name="Nicol R."/>
            <person name="Norbu C."/>
            <person name="Norbu N."/>
            <person name="Novod N."/>
            <person name="O'Neill B."/>
            <person name="Osman S."/>
            <person name="Markiewicz E."/>
            <person name="Oyono O.L."/>
            <person name="Patti C."/>
            <person name="Phunkhang P."/>
            <person name="Pierre F."/>
            <person name="Priest M."/>
            <person name="Raghuraman S."/>
            <person name="Rege F."/>
            <person name="Reyes R."/>
            <person name="Rise C."/>
            <person name="Rogov P."/>
            <person name="Ross K."/>
            <person name="Ryan E."/>
            <person name="Settipalli S."/>
            <person name="Shea T."/>
            <person name="Sherpa N."/>
            <person name="Shi L."/>
            <person name="Shih D."/>
            <person name="Sparrow T."/>
            <person name="Spaulding J."/>
            <person name="Stalker J."/>
            <person name="Stange-Thomann N."/>
            <person name="Stavropoulos S."/>
            <person name="Stone C."/>
            <person name="Strader C."/>
            <person name="Tesfaye S."/>
            <person name="Thomson T."/>
            <person name="Thoulutsang Y."/>
            <person name="Thoulutsang D."/>
            <person name="Topham K."/>
            <person name="Topping I."/>
            <person name="Tsamla T."/>
            <person name="Vassiliev H."/>
            <person name="Vo A."/>
            <person name="Wangchuk T."/>
            <person name="Wangdi T."/>
            <person name="Weiand M."/>
            <person name="Wilkinson J."/>
            <person name="Wilson A."/>
            <person name="Yadav S."/>
            <person name="Young G."/>
            <person name="Yu Q."/>
            <person name="Zembek L."/>
            <person name="Zhong D."/>
            <person name="Zimmer A."/>
            <person name="Zwirko Z."/>
            <person name="Jaffe D.B."/>
            <person name="Alvarez P."/>
            <person name="Brockman W."/>
            <person name="Butler J."/>
            <person name="Chin C."/>
            <person name="Gnerre S."/>
            <person name="Grabherr M."/>
            <person name="Kleber M."/>
            <person name="Mauceli E."/>
            <person name="MacCallum I."/>
        </authorList>
    </citation>
    <scope>NUCLEOTIDE SEQUENCE [LARGE SCALE GENOMIC DNA]</scope>
    <source>
        <strain evidence="3">Tucson 14030-0811.24</strain>
    </source>
</reference>
<feature type="transmembrane region" description="Helical" evidence="1">
    <location>
        <begin position="20"/>
        <end position="40"/>
    </location>
</feature>
<dbReference type="EMBL" id="CH963848">
    <property type="protein sequence ID" value="KRF97858.1"/>
    <property type="molecule type" value="Genomic_DNA"/>
</dbReference>
<keyword evidence="1" id="KW-0812">Transmembrane</keyword>
<dbReference type="AlphaFoldDB" id="A0A0Q9X1N4"/>
<gene>
    <name evidence="2" type="primary">Dwil\GK27118</name>
    <name evidence="2" type="ORF">Dwil_GK27118</name>
</gene>
<proteinExistence type="predicted"/>
<name>A0A0Q9X1N4_DROWI</name>
<sequence>MSQAHYLMSNPKYRRCAKLFSLVFHAKYLIYAHIRTYMYVYNVLEKL</sequence>
<evidence type="ECO:0000256" key="1">
    <source>
        <dbReference type="SAM" id="Phobius"/>
    </source>
</evidence>
<protein>
    <submittedName>
        <fullName evidence="2">Uncharacterized protein</fullName>
    </submittedName>
</protein>